<dbReference type="NCBIfam" id="NF003958">
    <property type="entry name" value="PRK05454.2-1"/>
    <property type="match status" value="1"/>
</dbReference>
<evidence type="ECO:0000256" key="1">
    <source>
        <dbReference type="ARBA" id="ARBA00004429"/>
    </source>
</evidence>
<sequence>MINTTIATLLNHSNHLPTKAVIRIRRCIFAGLSISTFFFMIWLMYTALSTQIPLTLRITFVTLFTVTLPWMVIGFWNAVIGFFLCQIYQDPSTIILPAEMNPSDDRAITSSTAILICIRNESPERVTRNLEITLQGLISHEPNTSPAINKHFHVYILSDTDDETIAQHEKSCFEKIRQRWQDYCSITYRCRTENTGYKAGNIADFCKHWGGQHEFAITLDADSLMTGSAMKRLVRMMQSNPHLGILQGLVVGLPSTSAFTRLFQYGMRLGMRSYTMGSAWWQADCGPYWGHNAIIRLAPFIAHCDVSNLLTHKGSDHTILSHDLIEAVLMRSAGYEVRIYPQEDQSWEENPPTLTEYIRRDLRWCEGNLQYIHLLTLPNLKWMSRLQLLLAICMFLGSPAWIVLMIVFSTAIYISNTPMDVINSNPLSLLVIVALFMWYLPKIAGALNVILRKQERERFGGGWRFTLSFTIEMLFSLLMTPITWLNHSIFIVGLLFGKKQGWMGQSRDDHSIALLDAIRQFWPHTVLGITLAVMIFVSDPKILPYALFFLGGLVLAIPLAVLSSQAWLGKLMQSCKLLSLPEEISPPEALLALKTSALKTKVQ</sequence>
<feature type="domain" description="Glycosyltransferase 2-like" evidence="13">
    <location>
        <begin position="217"/>
        <end position="439"/>
    </location>
</feature>
<comment type="pathway">
    <text evidence="2">Glycan metabolism; osmoregulated periplasmic glucan (OPG) biosynthesis.</text>
</comment>
<dbReference type="PANTHER" id="PTHR43867:SF5">
    <property type="entry name" value="GLUCANS BIOSYNTHESIS GLUCOSYLTRANSFERASE H"/>
    <property type="match status" value="1"/>
</dbReference>
<evidence type="ECO:0000256" key="6">
    <source>
        <dbReference type="ARBA" id="ARBA00022519"/>
    </source>
</evidence>
<feature type="transmembrane region" description="Helical" evidence="12">
    <location>
        <begin position="388"/>
        <end position="415"/>
    </location>
</feature>
<evidence type="ECO:0000256" key="5">
    <source>
        <dbReference type="ARBA" id="ARBA00022475"/>
    </source>
</evidence>
<feature type="transmembrane region" description="Helical" evidence="12">
    <location>
        <begin position="545"/>
        <end position="568"/>
    </location>
</feature>
<evidence type="ECO:0000256" key="7">
    <source>
        <dbReference type="ARBA" id="ARBA00022676"/>
    </source>
</evidence>
<dbReference type="InterPro" id="IPR001173">
    <property type="entry name" value="Glyco_trans_2-like"/>
</dbReference>
<dbReference type="AlphaFoldDB" id="A0A6M9PH59"/>
<dbReference type="GO" id="GO:0005886">
    <property type="term" value="C:plasma membrane"/>
    <property type="evidence" value="ECO:0007669"/>
    <property type="project" value="UniProtKB-SubCell"/>
</dbReference>
<feature type="transmembrane region" description="Helical" evidence="12">
    <location>
        <begin position="27"/>
        <end position="48"/>
    </location>
</feature>
<organism evidence="14 15">
    <name type="scientific">Polynucleobacter antarcticus</name>
    <dbReference type="NCBI Taxonomy" id="1743162"/>
    <lineage>
        <taxon>Bacteria</taxon>
        <taxon>Pseudomonadati</taxon>
        <taxon>Pseudomonadota</taxon>
        <taxon>Betaproteobacteria</taxon>
        <taxon>Burkholderiales</taxon>
        <taxon>Burkholderiaceae</taxon>
        <taxon>Polynucleobacter</taxon>
    </lineage>
</organism>
<keyword evidence="15" id="KW-1185">Reference proteome</keyword>
<keyword evidence="7" id="KW-0328">Glycosyltransferase</keyword>
<dbReference type="KEGG" id="pani:DCO16_03265"/>
<evidence type="ECO:0000256" key="9">
    <source>
        <dbReference type="ARBA" id="ARBA00022692"/>
    </source>
</evidence>
<evidence type="ECO:0000256" key="11">
    <source>
        <dbReference type="ARBA" id="ARBA00023136"/>
    </source>
</evidence>
<dbReference type="GO" id="GO:0016758">
    <property type="term" value="F:hexosyltransferase activity"/>
    <property type="evidence" value="ECO:0007669"/>
    <property type="project" value="TreeGrafter"/>
</dbReference>
<feature type="transmembrane region" description="Helical" evidence="12">
    <location>
        <begin position="471"/>
        <end position="496"/>
    </location>
</feature>
<protein>
    <recommendedName>
        <fullName evidence="4">Glucans biosynthesis glucosyltransferase H</fullName>
    </recommendedName>
</protein>
<keyword evidence="8 14" id="KW-0808">Transferase</keyword>
<comment type="similarity">
    <text evidence="3">Belongs to the glycosyltransferase 2 family. OpgH subfamily.</text>
</comment>
<evidence type="ECO:0000256" key="3">
    <source>
        <dbReference type="ARBA" id="ARBA00009337"/>
    </source>
</evidence>
<keyword evidence="9 12" id="KW-0812">Transmembrane</keyword>
<feature type="transmembrane region" description="Helical" evidence="12">
    <location>
        <begin position="427"/>
        <end position="451"/>
    </location>
</feature>
<comment type="subcellular location">
    <subcellularLocation>
        <location evidence="1">Cell inner membrane</location>
        <topology evidence="1">Multi-pass membrane protein</topology>
    </subcellularLocation>
</comment>
<dbReference type="SUPFAM" id="SSF53448">
    <property type="entry name" value="Nucleotide-diphospho-sugar transferases"/>
    <property type="match status" value="1"/>
</dbReference>
<keyword evidence="5" id="KW-1003">Cell membrane</keyword>
<keyword evidence="6" id="KW-0997">Cell inner membrane</keyword>
<proteinExistence type="inferred from homology"/>
<dbReference type="NCBIfam" id="NF003962">
    <property type="entry name" value="PRK05454.2-5"/>
    <property type="match status" value="1"/>
</dbReference>
<evidence type="ECO:0000256" key="10">
    <source>
        <dbReference type="ARBA" id="ARBA00022989"/>
    </source>
</evidence>
<evidence type="ECO:0000256" key="2">
    <source>
        <dbReference type="ARBA" id="ARBA00005001"/>
    </source>
</evidence>
<evidence type="ECO:0000313" key="15">
    <source>
        <dbReference type="Proteomes" id="UP000500806"/>
    </source>
</evidence>
<dbReference type="InterPro" id="IPR029044">
    <property type="entry name" value="Nucleotide-diphossugar_trans"/>
</dbReference>
<keyword evidence="11 12" id="KW-0472">Membrane</keyword>
<keyword evidence="10 12" id="KW-1133">Transmembrane helix</keyword>
<evidence type="ECO:0000259" key="13">
    <source>
        <dbReference type="Pfam" id="PF13632"/>
    </source>
</evidence>
<accession>A0A6M9PH59</accession>
<evidence type="ECO:0000313" key="14">
    <source>
        <dbReference type="EMBL" id="QKM62180.1"/>
    </source>
</evidence>
<evidence type="ECO:0000256" key="4">
    <source>
        <dbReference type="ARBA" id="ARBA00020585"/>
    </source>
</evidence>
<feature type="transmembrane region" description="Helical" evidence="12">
    <location>
        <begin position="60"/>
        <end position="85"/>
    </location>
</feature>
<dbReference type="Gene3D" id="3.90.550.10">
    <property type="entry name" value="Spore Coat Polysaccharide Biosynthesis Protein SpsA, Chain A"/>
    <property type="match status" value="1"/>
</dbReference>
<gene>
    <name evidence="14" type="ORF">DCO16_03265</name>
</gene>
<feature type="transmembrane region" description="Helical" evidence="12">
    <location>
        <begin position="521"/>
        <end position="538"/>
    </location>
</feature>
<reference evidence="14 15" key="1">
    <citation type="submission" date="2018-04" db="EMBL/GenBank/DDBJ databases">
        <title>Polynucleobacter sp. LimPoW16 genome.</title>
        <authorList>
            <person name="Hahn M.W."/>
        </authorList>
    </citation>
    <scope>NUCLEOTIDE SEQUENCE [LARGE SCALE GENOMIC DNA]</scope>
    <source>
        <strain evidence="14 15">LimPoW16</strain>
    </source>
</reference>
<dbReference type="EMBL" id="CP028941">
    <property type="protein sequence ID" value="QKM62180.1"/>
    <property type="molecule type" value="Genomic_DNA"/>
</dbReference>
<evidence type="ECO:0000256" key="8">
    <source>
        <dbReference type="ARBA" id="ARBA00022679"/>
    </source>
</evidence>
<dbReference type="PANTHER" id="PTHR43867">
    <property type="entry name" value="CELLULOSE SYNTHASE CATALYTIC SUBUNIT A [UDP-FORMING]"/>
    <property type="match status" value="1"/>
</dbReference>
<dbReference type="InterPro" id="IPR050321">
    <property type="entry name" value="Glycosyltr_2/OpgH_subfam"/>
</dbReference>
<dbReference type="Pfam" id="PF13632">
    <property type="entry name" value="Glyco_trans_2_3"/>
    <property type="match status" value="1"/>
</dbReference>
<evidence type="ECO:0000256" key="12">
    <source>
        <dbReference type="SAM" id="Phobius"/>
    </source>
</evidence>
<dbReference type="Proteomes" id="UP000500806">
    <property type="component" value="Chromosome"/>
</dbReference>
<name>A0A6M9PH59_9BURK</name>